<dbReference type="EMBL" id="KI392510">
    <property type="protein sequence ID" value="ERN15123.1"/>
    <property type="molecule type" value="Genomic_DNA"/>
</dbReference>
<dbReference type="Proteomes" id="UP000017836">
    <property type="component" value="Unassembled WGS sequence"/>
</dbReference>
<dbReference type="PANTHER" id="PTHR33265">
    <property type="entry name" value="AVR9/CF-9 RAPIDLY ELICITED PROTEIN-RELATED"/>
    <property type="match status" value="1"/>
</dbReference>
<organism evidence="1 2">
    <name type="scientific">Amborella trichopoda</name>
    <dbReference type="NCBI Taxonomy" id="13333"/>
    <lineage>
        <taxon>Eukaryota</taxon>
        <taxon>Viridiplantae</taxon>
        <taxon>Streptophyta</taxon>
        <taxon>Embryophyta</taxon>
        <taxon>Tracheophyta</taxon>
        <taxon>Spermatophyta</taxon>
        <taxon>Magnoliopsida</taxon>
        <taxon>Amborellales</taxon>
        <taxon>Amborellaceae</taxon>
        <taxon>Amborella</taxon>
    </lineage>
</organism>
<sequence>MEDRPPAMAKRLWKIVRIVLFMLRKGVSKPKLLLDLNLMFERGKLAGKAAGKATGKALGHLVFSRHHTPYFTCGPHLHRHVSVPLPRDYEFSCRNTPAPKRKSHRHVSFPCIYTRVSDDDVPVTALQLQKALELLNSEFPGKETPGNDFSGALKRSPLIALTAPFSPFPLRVTDSPFPLMDGDDDCHVDREAEEFIRRFYEGLRTQAGKRDGK</sequence>
<dbReference type="KEGG" id="atr:18443404"/>
<gene>
    <name evidence="1" type="ORF">AMTR_s00056p00099370</name>
</gene>
<name>U5D456_AMBTC</name>
<dbReference type="eggNOG" id="ENOG502S3GP">
    <property type="taxonomic scope" value="Eukaryota"/>
</dbReference>
<evidence type="ECO:0000313" key="2">
    <source>
        <dbReference type="Proteomes" id="UP000017836"/>
    </source>
</evidence>
<reference evidence="2" key="1">
    <citation type="journal article" date="2013" name="Science">
        <title>The Amborella genome and the evolution of flowering plants.</title>
        <authorList>
            <consortium name="Amborella Genome Project"/>
        </authorList>
    </citation>
    <scope>NUCLEOTIDE SEQUENCE [LARGE SCALE GENOMIC DNA]</scope>
</reference>
<dbReference type="HOGENOM" id="CLU_084347_1_0_1"/>
<keyword evidence="2" id="KW-1185">Reference proteome</keyword>
<dbReference type="OMA" id="YMEMEQN"/>
<evidence type="ECO:0000313" key="1">
    <source>
        <dbReference type="EMBL" id="ERN15123.1"/>
    </source>
</evidence>
<dbReference type="AlphaFoldDB" id="U5D456"/>
<dbReference type="OrthoDB" id="696337at2759"/>
<proteinExistence type="predicted"/>
<dbReference type="InterPro" id="IPR008480">
    <property type="entry name" value="DUF761_pln"/>
</dbReference>
<dbReference type="PANTHER" id="PTHR33265:SF26">
    <property type="entry name" value="OS06G0554600 PROTEIN"/>
    <property type="match status" value="1"/>
</dbReference>
<accession>U5D456</accession>
<dbReference type="Pfam" id="PF05553">
    <property type="entry name" value="DUF761"/>
    <property type="match status" value="1"/>
</dbReference>
<protein>
    <recommendedName>
        <fullName evidence="3">Avr9/Cf-9 rapidly elicited protein 146</fullName>
    </recommendedName>
</protein>
<dbReference type="Gramene" id="ERN15123">
    <property type="protein sequence ID" value="ERN15123"/>
    <property type="gene ID" value="AMTR_s00056p00099370"/>
</dbReference>
<evidence type="ECO:0008006" key="3">
    <source>
        <dbReference type="Google" id="ProtNLM"/>
    </source>
</evidence>